<protein>
    <submittedName>
        <fullName evidence="1">Uncharacterized protein</fullName>
    </submittedName>
</protein>
<dbReference type="EMBL" id="WBJX01000003">
    <property type="protein sequence ID" value="KAB1637461.1"/>
    <property type="molecule type" value="Genomic_DNA"/>
</dbReference>
<proteinExistence type="predicted"/>
<organism evidence="1 2">
    <name type="scientific">Pseudoclavibacter terrae</name>
    <dbReference type="NCBI Taxonomy" id="1530195"/>
    <lineage>
        <taxon>Bacteria</taxon>
        <taxon>Bacillati</taxon>
        <taxon>Actinomycetota</taxon>
        <taxon>Actinomycetes</taxon>
        <taxon>Micrococcales</taxon>
        <taxon>Microbacteriaceae</taxon>
        <taxon>Pseudoclavibacter</taxon>
    </lineage>
</organism>
<gene>
    <name evidence="1" type="ORF">F8O03_09510</name>
</gene>
<comment type="caution">
    <text evidence="1">The sequence shown here is derived from an EMBL/GenBank/DDBJ whole genome shotgun (WGS) entry which is preliminary data.</text>
</comment>
<keyword evidence="2" id="KW-1185">Reference proteome</keyword>
<dbReference type="OrthoDB" id="5123985at2"/>
<dbReference type="Proteomes" id="UP000490386">
    <property type="component" value="Unassembled WGS sequence"/>
</dbReference>
<evidence type="ECO:0000313" key="2">
    <source>
        <dbReference type="Proteomes" id="UP000490386"/>
    </source>
</evidence>
<dbReference type="RefSeq" id="WP_151423674.1">
    <property type="nucleotide sequence ID" value="NZ_WBJX01000003.1"/>
</dbReference>
<accession>A0A7J5B0L2</accession>
<dbReference type="AlphaFoldDB" id="A0A7J5B0L2"/>
<reference evidence="1 2" key="1">
    <citation type="submission" date="2019-09" db="EMBL/GenBank/DDBJ databases">
        <title>Phylogeny of genus Pseudoclavibacter and closely related genus.</title>
        <authorList>
            <person name="Li Y."/>
        </authorList>
    </citation>
    <scope>NUCLEOTIDE SEQUENCE [LARGE SCALE GENOMIC DNA]</scope>
    <source>
        <strain evidence="1 2">THG-MD12</strain>
    </source>
</reference>
<evidence type="ECO:0000313" key="1">
    <source>
        <dbReference type="EMBL" id="KAB1637461.1"/>
    </source>
</evidence>
<sequence length="141" mass="15481">MLFDKHPAAAVIGVDASAAQTRRQLAWRLDSAIETAIELSSRLPKLHHLIVVLDNHALPSRLVLRCADQAAHRIHEQVAREHGDYVVVTFLAVTDAVDPTMLAERLHDRIVQAPASDVATALSWDEVEHGSIAQAAINDYL</sequence>
<name>A0A7J5B0L2_9MICO</name>